<dbReference type="EMBL" id="UFQS01000429">
    <property type="protein sequence ID" value="SSX03866.1"/>
    <property type="molecule type" value="Genomic_DNA"/>
</dbReference>
<reference evidence="17" key="1">
    <citation type="submission" date="2018-04" db="EMBL/GenBank/DDBJ databases">
        <authorList>
            <person name="Go L.Y."/>
            <person name="Mitchell J.A."/>
        </authorList>
    </citation>
    <scope>NUCLEOTIDE SEQUENCE</scope>
    <source>
        <tissue evidence="17">Whole organism</tissue>
    </source>
</reference>
<dbReference type="GO" id="GO:0005829">
    <property type="term" value="C:cytosol"/>
    <property type="evidence" value="ECO:0007669"/>
    <property type="project" value="UniProtKB-SubCell"/>
</dbReference>
<dbReference type="InterPro" id="IPR005148">
    <property type="entry name" value="Arg-tRNA-synth_N"/>
</dbReference>
<evidence type="ECO:0000256" key="12">
    <source>
        <dbReference type="ARBA" id="ARBA00071644"/>
    </source>
</evidence>
<dbReference type="EMBL" id="UFQT01000429">
    <property type="protein sequence ID" value="SSX24231.1"/>
    <property type="molecule type" value="Genomic_DNA"/>
</dbReference>
<protein>
    <recommendedName>
        <fullName evidence="12">Probable arginine--tRNA ligase, cytoplasmic</fullName>
        <ecNumber evidence="3">6.1.1.19</ecNumber>
    </recommendedName>
    <alternativeName>
        <fullName evidence="10">Arginyl-tRNA synthetase</fullName>
    </alternativeName>
</protein>
<dbReference type="InterPro" id="IPR036695">
    <property type="entry name" value="Arg-tRNA-synth_N_sf"/>
</dbReference>
<evidence type="ECO:0000256" key="4">
    <source>
        <dbReference type="ARBA" id="ARBA00022490"/>
    </source>
</evidence>
<dbReference type="InterPro" id="IPR001412">
    <property type="entry name" value="aa-tRNA-synth_I_CS"/>
</dbReference>
<sequence>MSSFKEEENILNELELNSETLKTFFQEIEEGEFVENDDKVSHILVENTKLKHRLKILQRAINNEKGVRQSETLPIGLINLMEYLKEKFQIAILKAYPCLIDPPVVLTVSTNSKFNDYQCNSAMPLSKMLKEQGIRTNPREVGVKIAEQIIPCSVISKVDVAGAGFINIFLNRKYTSQALTSILVNGVLPPICKTKKVVVDFSSPNIAKEMHVGHLRSTIIGESICRLLEFFNHDVLRLNHVGDWGTQFGMLIVHLQDSFPNYLKESPPIEDLQAFYKASKIRFDEDEDFKKRSYEAVVKLQKHNEEFIKAWQMICNVSRLEFQKIYDKLEITLKERGESFYQKYMEDLVQYLESNGYLEEDNGRKIMWGVNREGIPLTIIKTGGGFTYDTSDIAAIKQRIEEENADWIIYVTDNGQATHFNAIFSCATRMGVIKPYKHRVDHVGFGLVLGEDGKKFKTRSGDTIKLIDLLNEGLRRSLEKLKEKNRDSVLTAEELKLAQESVAYGCIKYADISHNRTCDYVFSFDRMLEDKGNTAVYLLYAYARIKSIARNCGIDYVKNLQMLAKKHLFELQHDKEFKLAKVLLKFPHVMVECCSDLLLHRLCDYLYEICTIFNEFYDNCYCIEKDINGQILKINDERILLSEATALIMEKCFYIIGLKPIEKI</sequence>
<dbReference type="SMART" id="SM01016">
    <property type="entry name" value="Arg_tRNA_synt_N"/>
    <property type="match status" value="1"/>
</dbReference>
<comment type="similarity">
    <text evidence="2 13">Belongs to the class-I aminoacyl-tRNA synthetase family.</text>
</comment>
<dbReference type="InterPro" id="IPR035684">
    <property type="entry name" value="ArgRS_core"/>
</dbReference>
<keyword evidence="5 13" id="KW-0436">Ligase</keyword>
<evidence type="ECO:0000256" key="10">
    <source>
        <dbReference type="ARBA" id="ARBA00033033"/>
    </source>
</evidence>
<dbReference type="FunFam" id="1.10.730.10:FF:000006">
    <property type="entry name" value="Arginyl-tRNA synthetase 2, mitochondrial"/>
    <property type="match status" value="1"/>
</dbReference>
<feature type="domain" description="DALR anticodon binding" evidence="15">
    <location>
        <begin position="538"/>
        <end position="664"/>
    </location>
</feature>
<gene>
    <name evidence="17" type="primary">CSON010505</name>
</gene>
<accession>A0A336KG65</accession>
<dbReference type="Pfam" id="PF00750">
    <property type="entry name" value="tRNA-synt_1d"/>
    <property type="match status" value="1"/>
</dbReference>
<feature type="domain" description="Arginyl tRNA synthetase N-terminal" evidence="16">
    <location>
        <begin position="82"/>
        <end position="170"/>
    </location>
</feature>
<dbReference type="PANTHER" id="PTHR11956">
    <property type="entry name" value="ARGINYL-TRNA SYNTHETASE"/>
    <property type="match status" value="1"/>
</dbReference>
<keyword evidence="7 13" id="KW-0067">ATP-binding</keyword>
<dbReference type="Pfam" id="PF03485">
    <property type="entry name" value="Arg_tRNA_synt_N"/>
    <property type="match status" value="1"/>
</dbReference>
<evidence type="ECO:0000313" key="17">
    <source>
        <dbReference type="EMBL" id="SSX03866.1"/>
    </source>
</evidence>
<dbReference type="PROSITE" id="PS00178">
    <property type="entry name" value="AA_TRNA_LIGASE_I"/>
    <property type="match status" value="1"/>
</dbReference>
<dbReference type="HAMAP" id="MF_00123">
    <property type="entry name" value="Arg_tRNA_synth"/>
    <property type="match status" value="1"/>
</dbReference>
<dbReference type="GO" id="GO:0005524">
    <property type="term" value="F:ATP binding"/>
    <property type="evidence" value="ECO:0007669"/>
    <property type="project" value="UniProtKB-KW"/>
</dbReference>
<keyword evidence="6 13" id="KW-0547">Nucleotide-binding</keyword>
<dbReference type="NCBIfam" id="TIGR00456">
    <property type="entry name" value="argS"/>
    <property type="match status" value="1"/>
</dbReference>
<dbReference type="SMART" id="SM00836">
    <property type="entry name" value="DALR_1"/>
    <property type="match status" value="1"/>
</dbReference>
<dbReference type="OMA" id="NKPLHLG"/>
<dbReference type="Gene3D" id="3.40.50.620">
    <property type="entry name" value="HUPs"/>
    <property type="match status" value="1"/>
</dbReference>
<comment type="catalytic activity">
    <reaction evidence="11">
        <text>tRNA(Arg) + L-arginine + ATP = L-arginyl-tRNA(Arg) + AMP + diphosphate</text>
        <dbReference type="Rhea" id="RHEA:20301"/>
        <dbReference type="Rhea" id="RHEA-COMP:9658"/>
        <dbReference type="Rhea" id="RHEA-COMP:9673"/>
        <dbReference type="ChEBI" id="CHEBI:30616"/>
        <dbReference type="ChEBI" id="CHEBI:32682"/>
        <dbReference type="ChEBI" id="CHEBI:33019"/>
        <dbReference type="ChEBI" id="CHEBI:78442"/>
        <dbReference type="ChEBI" id="CHEBI:78513"/>
        <dbReference type="ChEBI" id="CHEBI:456215"/>
        <dbReference type="EC" id="6.1.1.19"/>
    </reaction>
</comment>
<dbReference type="InterPro" id="IPR001278">
    <property type="entry name" value="Arg-tRNA-ligase"/>
</dbReference>
<dbReference type="GO" id="GO:0017101">
    <property type="term" value="C:aminoacyl-tRNA synthetase multienzyme complex"/>
    <property type="evidence" value="ECO:0007669"/>
    <property type="project" value="UniProtKB-ARBA"/>
</dbReference>
<dbReference type="InterPro" id="IPR014729">
    <property type="entry name" value="Rossmann-like_a/b/a_fold"/>
</dbReference>
<dbReference type="InterPro" id="IPR008909">
    <property type="entry name" value="DALR_anticod-bd"/>
</dbReference>
<keyword evidence="8 13" id="KW-0648">Protein biosynthesis</keyword>
<keyword evidence="14" id="KW-0175">Coiled coil</keyword>
<evidence type="ECO:0000256" key="3">
    <source>
        <dbReference type="ARBA" id="ARBA00012837"/>
    </source>
</evidence>
<dbReference type="Gene3D" id="1.10.730.10">
    <property type="entry name" value="Isoleucyl-tRNA Synthetase, Domain 1"/>
    <property type="match status" value="1"/>
</dbReference>
<dbReference type="SUPFAM" id="SSF55190">
    <property type="entry name" value="Arginyl-tRNA synthetase (ArgRS), N-terminal 'additional' domain"/>
    <property type="match status" value="1"/>
</dbReference>
<dbReference type="Pfam" id="PF05746">
    <property type="entry name" value="DALR_1"/>
    <property type="match status" value="1"/>
</dbReference>
<dbReference type="EC" id="6.1.1.19" evidence="3"/>
<reference evidence="18" key="2">
    <citation type="submission" date="2018-07" db="EMBL/GenBank/DDBJ databases">
        <authorList>
            <person name="Quirk P.G."/>
            <person name="Krulwich T.A."/>
        </authorList>
    </citation>
    <scope>NUCLEOTIDE SEQUENCE</scope>
</reference>
<evidence type="ECO:0000259" key="16">
    <source>
        <dbReference type="SMART" id="SM01016"/>
    </source>
</evidence>
<evidence type="ECO:0000256" key="9">
    <source>
        <dbReference type="ARBA" id="ARBA00023146"/>
    </source>
</evidence>
<evidence type="ECO:0000256" key="5">
    <source>
        <dbReference type="ARBA" id="ARBA00022598"/>
    </source>
</evidence>
<evidence type="ECO:0000256" key="14">
    <source>
        <dbReference type="SAM" id="Coils"/>
    </source>
</evidence>
<dbReference type="GO" id="GO:0006420">
    <property type="term" value="P:arginyl-tRNA aminoacylation"/>
    <property type="evidence" value="ECO:0007669"/>
    <property type="project" value="InterPro"/>
</dbReference>
<evidence type="ECO:0000256" key="13">
    <source>
        <dbReference type="RuleBase" id="RU363038"/>
    </source>
</evidence>
<proteinExistence type="inferred from homology"/>
<dbReference type="CDD" id="cd00671">
    <property type="entry name" value="ArgRS_core"/>
    <property type="match status" value="1"/>
</dbReference>
<dbReference type="SUPFAM" id="SSF52374">
    <property type="entry name" value="Nucleotidylyl transferase"/>
    <property type="match status" value="1"/>
</dbReference>
<dbReference type="InterPro" id="IPR009080">
    <property type="entry name" value="tRNAsynth_Ia_anticodon-bd"/>
</dbReference>
<dbReference type="Gene3D" id="3.30.1360.70">
    <property type="entry name" value="Arginyl tRNA synthetase N-terminal domain"/>
    <property type="match status" value="1"/>
</dbReference>
<organism evidence="17">
    <name type="scientific">Culicoides sonorensis</name>
    <name type="common">Biting midge</name>
    <dbReference type="NCBI Taxonomy" id="179676"/>
    <lineage>
        <taxon>Eukaryota</taxon>
        <taxon>Metazoa</taxon>
        <taxon>Ecdysozoa</taxon>
        <taxon>Arthropoda</taxon>
        <taxon>Hexapoda</taxon>
        <taxon>Insecta</taxon>
        <taxon>Pterygota</taxon>
        <taxon>Neoptera</taxon>
        <taxon>Endopterygota</taxon>
        <taxon>Diptera</taxon>
        <taxon>Nematocera</taxon>
        <taxon>Chironomoidea</taxon>
        <taxon>Ceratopogonidae</taxon>
        <taxon>Ceratopogoninae</taxon>
        <taxon>Culicoides</taxon>
        <taxon>Monoculicoides</taxon>
    </lineage>
</organism>
<evidence type="ECO:0000259" key="15">
    <source>
        <dbReference type="SMART" id="SM00836"/>
    </source>
</evidence>
<dbReference type="SUPFAM" id="SSF47323">
    <property type="entry name" value="Anticodon-binding domain of a subclass of class I aminoacyl-tRNA synthetases"/>
    <property type="match status" value="1"/>
</dbReference>
<dbReference type="FunFam" id="3.40.50.620:FF:000084">
    <property type="entry name" value="arginine--tRNA ligase, cytoplasmic"/>
    <property type="match status" value="1"/>
</dbReference>
<evidence type="ECO:0000256" key="7">
    <source>
        <dbReference type="ARBA" id="ARBA00022840"/>
    </source>
</evidence>
<feature type="coiled-coil region" evidence="14">
    <location>
        <begin position="464"/>
        <end position="498"/>
    </location>
</feature>
<dbReference type="GO" id="GO:0004814">
    <property type="term" value="F:arginine-tRNA ligase activity"/>
    <property type="evidence" value="ECO:0007669"/>
    <property type="project" value="UniProtKB-EC"/>
</dbReference>
<evidence type="ECO:0000256" key="2">
    <source>
        <dbReference type="ARBA" id="ARBA00005594"/>
    </source>
</evidence>
<dbReference type="VEuPathDB" id="VectorBase:CSON010505"/>
<name>A0A336KG65_CULSO</name>
<dbReference type="PANTHER" id="PTHR11956:SF5">
    <property type="entry name" value="ARGININE--TRNA LIGASE, CYTOPLASMIC"/>
    <property type="match status" value="1"/>
</dbReference>
<comment type="subcellular location">
    <subcellularLocation>
        <location evidence="1">Cytoplasm</location>
        <location evidence="1">Cytosol</location>
    </subcellularLocation>
</comment>
<dbReference type="FunFam" id="3.30.1360.70:FF:000002">
    <property type="entry name" value="arginine--tRNA ligase, cytoplasmic"/>
    <property type="match status" value="1"/>
</dbReference>
<dbReference type="PRINTS" id="PR01038">
    <property type="entry name" value="TRNASYNTHARG"/>
</dbReference>
<keyword evidence="4" id="KW-0963">Cytoplasm</keyword>
<dbReference type="AlphaFoldDB" id="A0A336KG65"/>
<evidence type="ECO:0000256" key="11">
    <source>
        <dbReference type="ARBA" id="ARBA00049339"/>
    </source>
</evidence>
<keyword evidence="9 13" id="KW-0030">Aminoacyl-tRNA synthetase</keyword>
<evidence type="ECO:0000256" key="8">
    <source>
        <dbReference type="ARBA" id="ARBA00022917"/>
    </source>
</evidence>
<evidence type="ECO:0000313" key="18">
    <source>
        <dbReference type="EMBL" id="SSX24231.1"/>
    </source>
</evidence>
<evidence type="ECO:0000256" key="6">
    <source>
        <dbReference type="ARBA" id="ARBA00022741"/>
    </source>
</evidence>
<evidence type="ECO:0000256" key="1">
    <source>
        <dbReference type="ARBA" id="ARBA00004514"/>
    </source>
</evidence>